<feature type="region of interest" description="Disordered" evidence="1">
    <location>
        <begin position="267"/>
        <end position="379"/>
    </location>
</feature>
<evidence type="ECO:0000256" key="1">
    <source>
        <dbReference type="SAM" id="MobiDB-lite"/>
    </source>
</evidence>
<reference evidence="2" key="1">
    <citation type="submission" date="2020-07" db="EMBL/GenBank/DDBJ databases">
        <title>The High-quality genome of the commercially important snow crab, Chionoecetes opilio.</title>
        <authorList>
            <person name="Jeong J.-H."/>
            <person name="Ryu S."/>
        </authorList>
    </citation>
    <scope>NUCLEOTIDE SEQUENCE</scope>
    <source>
        <strain evidence="2">MADBK_172401_WGS</strain>
        <tissue evidence="2">Digestive gland</tissue>
    </source>
</reference>
<comment type="caution">
    <text evidence="2">The sequence shown here is derived from an EMBL/GenBank/DDBJ whole genome shotgun (WGS) entry which is preliminary data.</text>
</comment>
<protein>
    <submittedName>
        <fullName evidence="2">Nucleic-acid-binding protein from mobile element jockey</fullName>
    </submittedName>
</protein>
<gene>
    <name evidence="2" type="primary">ZBED1_8</name>
    <name evidence="2" type="ORF">GWK47_045334</name>
</gene>
<feature type="region of interest" description="Disordered" evidence="1">
    <location>
        <begin position="716"/>
        <end position="775"/>
    </location>
</feature>
<proteinExistence type="predicted"/>
<organism evidence="2 3">
    <name type="scientific">Chionoecetes opilio</name>
    <name type="common">Atlantic snow crab</name>
    <name type="synonym">Cancer opilio</name>
    <dbReference type="NCBI Taxonomy" id="41210"/>
    <lineage>
        <taxon>Eukaryota</taxon>
        <taxon>Metazoa</taxon>
        <taxon>Ecdysozoa</taxon>
        <taxon>Arthropoda</taxon>
        <taxon>Crustacea</taxon>
        <taxon>Multicrustacea</taxon>
        <taxon>Malacostraca</taxon>
        <taxon>Eumalacostraca</taxon>
        <taxon>Eucarida</taxon>
        <taxon>Decapoda</taxon>
        <taxon>Pleocyemata</taxon>
        <taxon>Brachyura</taxon>
        <taxon>Eubrachyura</taxon>
        <taxon>Majoidea</taxon>
        <taxon>Majidae</taxon>
        <taxon>Chionoecetes</taxon>
    </lineage>
</organism>
<dbReference type="EMBL" id="JACEEZ010010193">
    <property type="protein sequence ID" value="KAG0721983.1"/>
    <property type="molecule type" value="Genomic_DNA"/>
</dbReference>
<evidence type="ECO:0000313" key="2">
    <source>
        <dbReference type="EMBL" id="KAG0721983.1"/>
    </source>
</evidence>
<name>A0A8J5CHN4_CHIOP</name>
<dbReference type="Proteomes" id="UP000770661">
    <property type="component" value="Unassembled WGS sequence"/>
</dbReference>
<feature type="compositionally biased region" description="Low complexity" evidence="1">
    <location>
        <begin position="302"/>
        <end position="321"/>
    </location>
</feature>
<dbReference type="SUPFAM" id="SSF53098">
    <property type="entry name" value="Ribonuclease H-like"/>
    <property type="match status" value="1"/>
</dbReference>
<feature type="region of interest" description="Disordered" evidence="1">
    <location>
        <begin position="574"/>
        <end position="655"/>
    </location>
</feature>
<feature type="compositionally biased region" description="Basic and acidic residues" evidence="1">
    <location>
        <begin position="267"/>
        <end position="281"/>
    </location>
</feature>
<feature type="compositionally biased region" description="Pro residues" evidence="1">
    <location>
        <begin position="616"/>
        <end position="651"/>
    </location>
</feature>
<keyword evidence="3" id="KW-1185">Reference proteome</keyword>
<dbReference type="OrthoDB" id="6379801at2759"/>
<evidence type="ECO:0000313" key="3">
    <source>
        <dbReference type="Proteomes" id="UP000770661"/>
    </source>
</evidence>
<sequence>MKCLVKLVLDKQEVRTAINKILSVQGLGLFDSKDTEVIKEYLQVMTPVAICLDRMQSDTAAYMGNLLPDLMLLRQRLETVKNSNLRFGGLFDEDDLLMATATHPAHTLHAINYLNEAAYTTIKNRVIREMVDIVKPDSFQEEAAESADAGDKQFGYDDLYVGHATDATAPSQHALEESIKHSAINWARTREHVVKREHFPEGHRETWIKLFIRYNTALPSSAAAERLFSTAENILRPKRSSLTASNFEQLVLLKGNSRMFKAALKEDLKKGPDTHQDQDRKGSRHPSNPAAAATNPGPSAPRPSTSTATSNISSSSAASPPVTVQTSITAATDEDGFNLVRNKNARRRAPRQGNETNPDLRNPQPHRTVPRPAVGVSRPPPLQASFPAFRVPVQEGFDNSYEAVAALEDLYPELSMRNIIGKDNSSVLLPKDEKTFLTLDDIALNSSATIKIMKLDPQTKTEKGVLVTFRDPLPPHIDLGNWGVFYLRPYTPEPLRCFRCQRFGHHQASCTRPPTCGICSGPHPTQSCLEKYKAKQEVTHRCPNCGQAHHAWNPSCPVRLARVNQGREQQASWVQAQQCTTTTPAPPGTFVWGKQRLPDTTAVPRQPPRQEDFPPLLQPTSPPQPQHPVPPPPSFTRSAPPPPPQPQPLQIPPGTMLVTSDIMRTFATELTLSIANIISQTSGVTIDTQALKSTISKITDKIFQKMSEQAHHLHPNLITSTPQPAHASPVPPTTAIDTPELPPSPSVAVYDSATGTLTASDPDSPPSSRQPTGTQ</sequence>
<accession>A0A8J5CHN4</accession>
<dbReference type="InterPro" id="IPR012337">
    <property type="entry name" value="RNaseH-like_sf"/>
</dbReference>
<dbReference type="AlphaFoldDB" id="A0A8J5CHN4"/>